<keyword evidence="2" id="KW-0614">Plasmid</keyword>
<accession>A0A2S1PMK4</accession>
<name>A0A2S1PMK4_EDWTA</name>
<dbReference type="InterPro" id="IPR007712">
    <property type="entry name" value="RelE/ParE_toxin"/>
</dbReference>
<dbReference type="Gene3D" id="3.30.2310.20">
    <property type="entry name" value="RelE-like"/>
    <property type="match status" value="1"/>
</dbReference>
<dbReference type="EMBL" id="MG228258">
    <property type="protein sequence ID" value="AWH59681.1"/>
    <property type="molecule type" value="Genomic_DNA"/>
</dbReference>
<evidence type="ECO:0000313" key="2">
    <source>
        <dbReference type="EMBL" id="AWH59681.1"/>
    </source>
</evidence>
<dbReference type="RefSeq" id="WP_414019862.1">
    <property type="nucleotide sequence ID" value="NZ_JBGUAR010000116.1"/>
</dbReference>
<dbReference type="AlphaFoldDB" id="A0A2S1PMK4"/>
<evidence type="ECO:0000256" key="1">
    <source>
        <dbReference type="ARBA" id="ARBA00022649"/>
    </source>
</evidence>
<keyword evidence="1" id="KW-1277">Toxin-antitoxin system</keyword>
<sequence length="87" mass="10271">MSTSVKWSDKALSDRQNIFDINCKDSDIGYAKSEDKKFSKAVEMIKDNNFIGRNDLDERGYLYKLPKRYKVLYRLDGGVIFVERIFY</sequence>
<geneLocation type="plasmid" evidence="2">
    <name>p9.3_2</name>
</geneLocation>
<dbReference type="InterPro" id="IPR035093">
    <property type="entry name" value="RelE/ParE_toxin_dom_sf"/>
</dbReference>
<proteinExistence type="predicted"/>
<reference evidence="2" key="1">
    <citation type="journal article" date="2017" name="J. Clin. Microbiol.">
        <title>Comparative phenotypic and genotypic analysis of Edwardsiella spp. isolates from different hosts and geographic origins, with an emphasis on isolates formerly classified as E. tarda and an evaluation of diagnostic methods.</title>
        <authorList>
            <person name="Reichley S.R."/>
            <person name="Ware C."/>
            <person name="Steadman J."/>
            <person name="Gaunt P.S."/>
            <person name="Garcia J.C."/>
            <person name="LaFrentz B.R."/>
            <person name="Thachil A."/>
            <person name="Waldbieser G.C."/>
            <person name="Stine C.B."/>
            <person name="Bujan N."/>
            <person name="Arias C.R."/>
            <person name="Loch T."/>
            <person name="Welch T.J."/>
            <person name="Cipriano R.C."/>
            <person name="Greenway T.E."/>
            <person name="Khoo L.H."/>
            <person name="Wise D.J."/>
            <person name="Lawrence M.L."/>
            <person name="Griffin M.J."/>
        </authorList>
    </citation>
    <scope>NUCLEOTIDE SEQUENCE</scope>
    <source>
        <strain evidence="2">9.3</strain>
        <plasmid evidence="2">p9.3_2</plasmid>
    </source>
</reference>
<organism evidence="2">
    <name type="scientific">Edwardsiella tarda</name>
    <dbReference type="NCBI Taxonomy" id="636"/>
    <lineage>
        <taxon>Bacteria</taxon>
        <taxon>Pseudomonadati</taxon>
        <taxon>Pseudomonadota</taxon>
        <taxon>Gammaproteobacteria</taxon>
        <taxon>Enterobacterales</taxon>
        <taxon>Hafniaceae</taxon>
        <taxon>Edwardsiella</taxon>
    </lineage>
</organism>
<protein>
    <submittedName>
        <fullName evidence="2">Plasmid stabilization protein</fullName>
    </submittedName>
</protein>
<dbReference type="Pfam" id="PF05016">
    <property type="entry name" value="ParE_toxin"/>
    <property type="match status" value="1"/>
</dbReference>